<dbReference type="EMBL" id="CP133612">
    <property type="protein sequence ID" value="WMV10033.1"/>
    <property type="molecule type" value="Genomic_DNA"/>
</dbReference>
<dbReference type="Pfam" id="PF02992">
    <property type="entry name" value="Transposase_21"/>
    <property type="match status" value="1"/>
</dbReference>
<evidence type="ECO:0000313" key="1">
    <source>
        <dbReference type="EMBL" id="WMV10033.1"/>
    </source>
</evidence>
<name>A0AAF0PS43_SOLVR</name>
<sequence>MEPKQYFDEAPNEEARHFYDQLEKSSRPLCEGSPHSALSVAVRLMNIKSDWNVPNAAMDSMVDLLGELVNPRFNIPKNFYQAKRLVSKLGLTRPPGVLSHPSDGEAWKHFDNVYPDFASEPRNVRLGLCSDGFTPFSNNASPYSCWPVFLTPYNLPPEMCMTSPYIFLSCVIPGPRNPKSLIDVYLQPLIDELKQLWFEGVLTYDISTKQNFIMRASLMWTINDFPAYGMLSGWMTAGKLACPYCMENSKAFTLKHDRKNTLFDCHRQFLPMDHEFRKMKNAFRKNKVESDPPPPLLTGHHIWERISQLPKVTEASPSRLPGYGVEHNWTKQCIFWELPYWKDNLLRHNLDVMHIEKNYFDNLFNTVMNVKGKTKDNPKARMDIKEYCRRKELWLQEL</sequence>
<dbReference type="AlphaFoldDB" id="A0AAF0PS43"/>
<dbReference type="InterPro" id="IPR004242">
    <property type="entry name" value="Transposase_21"/>
</dbReference>
<dbReference type="PANTHER" id="PTHR10775">
    <property type="entry name" value="OS08G0208400 PROTEIN"/>
    <property type="match status" value="1"/>
</dbReference>
<organism evidence="1 2">
    <name type="scientific">Solanum verrucosum</name>
    <dbReference type="NCBI Taxonomy" id="315347"/>
    <lineage>
        <taxon>Eukaryota</taxon>
        <taxon>Viridiplantae</taxon>
        <taxon>Streptophyta</taxon>
        <taxon>Embryophyta</taxon>
        <taxon>Tracheophyta</taxon>
        <taxon>Spermatophyta</taxon>
        <taxon>Magnoliopsida</taxon>
        <taxon>eudicotyledons</taxon>
        <taxon>Gunneridae</taxon>
        <taxon>Pentapetalae</taxon>
        <taxon>asterids</taxon>
        <taxon>lamiids</taxon>
        <taxon>Solanales</taxon>
        <taxon>Solanaceae</taxon>
        <taxon>Solanoideae</taxon>
        <taxon>Solaneae</taxon>
        <taxon>Solanum</taxon>
    </lineage>
</organism>
<dbReference type="PANTHER" id="PTHR10775:SF193">
    <property type="entry name" value="DUF4216 DOMAIN-CONTAINING PROTEIN"/>
    <property type="match status" value="1"/>
</dbReference>
<keyword evidence="2" id="KW-1185">Reference proteome</keyword>
<protein>
    <submittedName>
        <fullName evidence="1">Uncharacterized protein</fullName>
    </submittedName>
</protein>
<reference evidence="1" key="1">
    <citation type="submission" date="2023-08" db="EMBL/GenBank/DDBJ databases">
        <title>A de novo genome assembly of Solanum verrucosum Schlechtendal, a Mexican diploid species geographically isolated from the other diploid A-genome species in potato relatives.</title>
        <authorList>
            <person name="Hosaka K."/>
        </authorList>
    </citation>
    <scope>NUCLEOTIDE SEQUENCE</scope>
    <source>
        <tissue evidence="1">Young leaves</tissue>
    </source>
</reference>
<evidence type="ECO:0000313" key="2">
    <source>
        <dbReference type="Proteomes" id="UP001234989"/>
    </source>
</evidence>
<proteinExistence type="predicted"/>
<dbReference type="Proteomes" id="UP001234989">
    <property type="component" value="Chromosome 1"/>
</dbReference>
<gene>
    <name evidence="1" type="ORF">MTR67_003418</name>
</gene>
<accession>A0AAF0PS43</accession>